<dbReference type="EMBL" id="BDQM01000075">
    <property type="protein sequence ID" value="GAW98012.1"/>
    <property type="molecule type" value="Genomic_DNA"/>
</dbReference>
<keyword evidence="1" id="KW-1133">Transmembrane helix</keyword>
<evidence type="ECO:0000313" key="2">
    <source>
        <dbReference type="EMBL" id="GAW98012.1"/>
    </source>
</evidence>
<name>A0ABQ0N066_9GAMM</name>
<dbReference type="Proteomes" id="UP000197068">
    <property type="component" value="Unassembled WGS sequence"/>
</dbReference>
<accession>A0ABQ0N066</accession>
<keyword evidence="1" id="KW-0472">Membrane</keyword>
<protein>
    <submittedName>
        <fullName evidence="2">Uncharacterized protein</fullName>
    </submittedName>
</protein>
<evidence type="ECO:0000256" key="1">
    <source>
        <dbReference type="SAM" id="Phobius"/>
    </source>
</evidence>
<feature type="transmembrane region" description="Helical" evidence="1">
    <location>
        <begin position="12"/>
        <end position="31"/>
    </location>
</feature>
<feature type="transmembrane region" description="Helical" evidence="1">
    <location>
        <begin position="37"/>
        <end position="56"/>
    </location>
</feature>
<sequence>MSDSTKLSKFIEFLAIFLAAFSSVDFIMDFVRLDIGFTTLKSIGMLALSIFLYLSIKRPDLFKNKP</sequence>
<comment type="caution">
    <text evidence="2">The sequence shown here is derived from an EMBL/GenBank/DDBJ whole genome shotgun (WGS) entry which is preliminary data.</text>
</comment>
<proteinExistence type="predicted"/>
<organism evidence="2 3">
    <name type="scientific">Colwellia marinimaniae</name>
    <dbReference type="NCBI Taxonomy" id="1513592"/>
    <lineage>
        <taxon>Bacteria</taxon>
        <taxon>Pseudomonadati</taxon>
        <taxon>Pseudomonadota</taxon>
        <taxon>Gammaproteobacteria</taxon>
        <taxon>Alteromonadales</taxon>
        <taxon>Colwelliaceae</taxon>
        <taxon>Colwellia</taxon>
    </lineage>
</organism>
<keyword evidence="1" id="KW-0812">Transmembrane</keyword>
<reference evidence="2 3" key="1">
    <citation type="submission" date="2017-06" db="EMBL/GenBank/DDBJ databases">
        <title>Whole Genome Sequences of Colwellia marinimaniae MTCD1.</title>
        <authorList>
            <person name="Kusumoto H."/>
            <person name="Inoue M."/>
            <person name="Tanikawa K."/>
            <person name="Maeji H."/>
            <person name="Cameron J.H."/>
            <person name="Bartlett D.H."/>
        </authorList>
    </citation>
    <scope>NUCLEOTIDE SEQUENCE [LARGE SCALE GENOMIC DNA]</scope>
    <source>
        <strain evidence="2 3">MTCD1</strain>
    </source>
</reference>
<keyword evidence="3" id="KW-1185">Reference proteome</keyword>
<evidence type="ECO:0000313" key="3">
    <source>
        <dbReference type="Proteomes" id="UP000197068"/>
    </source>
</evidence>
<gene>
    <name evidence="2" type="ORF">MTCD1_03670</name>
</gene>